<evidence type="ECO:0000313" key="1">
    <source>
        <dbReference type="EMBL" id="TFY72185.1"/>
    </source>
</evidence>
<dbReference type="AlphaFoldDB" id="A0A4Y9ZBL0"/>
<name>A0A4Y9ZBL0_9AGAM</name>
<proteinExistence type="predicted"/>
<keyword evidence="2" id="KW-1185">Reference proteome</keyword>
<protein>
    <submittedName>
        <fullName evidence="1">Uncharacterized protein</fullName>
    </submittedName>
</protein>
<reference evidence="1 2" key="1">
    <citation type="submission" date="2019-02" db="EMBL/GenBank/DDBJ databases">
        <title>Genome sequencing of the rare red list fungi Dentipellis fragilis.</title>
        <authorList>
            <person name="Buettner E."/>
            <person name="Kellner H."/>
        </authorList>
    </citation>
    <scope>NUCLEOTIDE SEQUENCE [LARGE SCALE GENOMIC DNA]</scope>
    <source>
        <strain evidence="1 2">DSM 105465</strain>
    </source>
</reference>
<gene>
    <name evidence="1" type="ORF">EVG20_g802</name>
</gene>
<evidence type="ECO:0000313" key="2">
    <source>
        <dbReference type="Proteomes" id="UP000298327"/>
    </source>
</evidence>
<dbReference type="Proteomes" id="UP000298327">
    <property type="component" value="Unassembled WGS sequence"/>
</dbReference>
<comment type="caution">
    <text evidence="1">The sequence shown here is derived from an EMBL/GenBank/DDBJ whole genome shotgun (WGS) entry which is preliminary data.</text>
</comment>
<accession>A0A4Y9ZBL0</accession>
<sequence length="256" mass="27894">PTSLVVPPASLLLSPGLQARTVHRSVPLFCPCAPAAPRASVAPSRHGFILSRPRRSERDPVAASASSLCPAITRTRQSRSLLPQLPMLTLTPCHSRRSPLLCPSLTNGACVLASMSRPPFHILMLARGQRMRRLYMPRIGHAPAPDGPARLLLAHPVSSPLPTPGPTESAMRPNRSLLSQCRCAKPRLPTQACWPPTAPPLPFAVHERFLRPLAALRYSRVCYLGAYVRPRSKRDMRRTCPCTVSSARVGVAVLEE</sequence>
<organism evidence="1 2">
    <name type="scientific">Dentipellis fragilis</name>
    <dbReference type="NCBI Taxonomy" id="205917"/>
    <lineage>
        <taxon>Eukaryota</taxon>
        <taxon>Fungi</taxon>
        <taxon>Dikarya</taxon>
        <taxon>Basidiomycota</taxon>
        <taxon>Agaricomycotina</taxon>
        <taxon>Agaricomycetes</taxon>
        <taxon>Russulales</taxon>
        <taxon>Hericiaceae</taxon>
        <taxon>Dentipellis</taxon>
    </lineage>
</organism>
<feature type="non-terminal residue" evidence="1">
    <location>
        <position position="1"/>
    </location>
</feature>
<dbReference type="EMBL" id="SEOQ01000022">
    <property type="protein sequence ID" value="TFY72185.1"/>
    <property type="molecule type" value="Genomic_DNA"/>
</dbReference>